<gene>
    <name evidence="2" type="ORF">A9Z60_03675</name>
</gene>
<feature type="transmembrane region" description="Helical" evidence="1">
    <location>
        <begin position="39"/>
        <end position="57"/>
    </location>
</feature>
<keyword evidence="1" id="KW-0472">Membrane</keyword>
<dbReference type="Proteomes" id="UP000092671">
    <property type="component" value="Unassembled WGS sequence"/>
</dbReference>
<accession>A0A1B8PIQ9</accession>
<organism evidence="2 3">
    <name type="scientific">Moraxella nonliquefaciens</name>
    <dbReference type="NCBI Taxonomy" id="478"/>
    <lineage>
        <taxon>Bacteria</taxon>
        <taxon>Pseudomonadati</taxon>
        <taxon>Pseudomonadota</taxon>
        <taxon>Gammaproteobacteria</taxon>
        <taxon>Moraxellales</taxon>
        <taxon>Moraxellaceae</taxon>
        <taxon>Moraxella</taxon>
    </lineage>
</organism>
<keyword evidence="1" id="KW-1133">Transmembrane helix</keyword>
<proteinExistence type="predicted"/>
<protein>
    <submittedName>
        <fullName evidence="2">Uncharacterized protein</fullName>
    </submittedName>
</protein>
<reference evidence="2 3" key="1">
    <citation type="submission" date="2016-06" db="EMBL/GenBank/DDBJ databases">
        <title>Draft genome of Moraxella nonliquefaciens CCUG 60284.</title>
        <authorList>
            <person name="Salva-Serra F."/>
            <person name="Engstrom-Jakobsson H."/>
            <person name="Thorell K."/>
            <person name="Gonzales-Siles L."/>
            <person name="Karlsson R."/>
            <person name="Boulund F."/>
            <person name="Engstrand L."/>
            <person name="Kristiansson E."/>
            <person name="Moore E."/>
        </authorList>
    </citation>
    <scope>NUCLEOTIDE SEQUENCE [LARGE SCALE GENOMIC DNA]</scope>
    <source>
        <strain evidence="2 3">CCUG 60284</strain>
    </source>
</reference>
<comment type="caution">
    <text evidence="2">The sequence shown here is derived from an EMBL/GenBank/DDBJ whole genome shotgun (WGS) entry which is preliminary data.</text>
</comment>
<sequence length="62" mass="7121">MKKFNFQIFLGAYTYAVINLLVLYVLFALAKYAFNDVSFTMVMLIMIVVIGFIMGITNKDIK</sequence>
<dbReference type="EMBL" id="LZDN01000039">
    <property type="protein sequence ID" value="OBX49479.1"/>
    <property type="molecule type" value="Genomic_DNA"/>
</dbReference>
<dbReference type="AlphaFoldDB" id="A0A1B8PIQ9"/>
<name>A0A1B8PIQ9_MORNO</name>
<evidence type="ECO:0000256" key="1">
    <source>
        <dbReference type="SAM" id="Phobius"/>
    </source>
</evidence>
<feature type="transmembrane region" description="Helical" evidence="1">
    <location>
        <begin position="12"/>
        <end position="33"/>
    </location>
</feature>
<evidence type="ECO:0000313" key="3">
    <source>
        <dbReference type="Proteomes" id="UP000092671"/>
    </source>
</evidence>
<keyword evidence="1" id="KW-0812">Transmembrane</keyword>
<evidence type="ECO:0000313" key="2">
    <source>
        <dbReference type="EMBL" id="OBX49479.1"/>
    </source>
</evidence>